<evidence type="ECO:0000313" key="2">
    <source>
        <dbReference type="EMBL" id="VVO24236.1"/>
    </source>
</evidence>
<gene>
    <name evidence="2" type="ORF">PS723_04461</name>
</gene>
<dbReference type="PROSITE" id="PS51257">
    <property type="entry name" value="PROKAR_LIPOPROTEIN"/>
    <property type="match status" value="1"/>
</dbReference>
<organism evidence="2 3">
    <name type="scientific">Pseudomonas fluorescens</name>
    <dbReference type="NCBI Taxonomy" id="294"/>
    <lineage>
        <taxon>Bacteria</taxon>
        <taxon>Pseudomonadati</taxon>
        <taxon>Pseudomonadota</taxon>
        <taxon>Gammaproteobacteria</taxon>
        <taxon>Pseudomonadales</taxon>
        <taxon>Pseudomonadaceae</taxon>
        <taxon>Pseudomonas</taxon>
    </lineage>
</organism>
<evidence type="ECO:0000256" key="1">
    <source>
        <dbReference type="SAM" id="MobiDB-lite"/>
    </source>
</evidence>
<feature type="region of interest" description="Disordered" evidence="1">
    <location>
        <begin position="58"/>
        <end position="78"/>
    </location>
</feature>
<name>A0A5E7EBS8_PSEFL</name>
<proteinExistence type="predicted"/>
<dbReference type="Proteomes" id="UP000379480">
    <property type="component" value="Unassembled WGS sequence"/>
</dbReference>
<feature type="compositionally biased region" description="Polar residues" evidence="1">
    <location>
        <begin position="65"/>
        <end position="78"/>
    </location>
</feature>
<evidence type="ECO:0000313" key="3">
    <source>
        <dbReference type="Proteomes" id="UP000379480"/>
    </source>
</evidence>
<protein>
    <submittedName>
        <fullName evidence="2">Uncharacterized protein</fullName>
    </submittedName>
</protein>
<dbReference type="RefSeq" id="WP_150805774.1">
    <property type="nucleotide sequence ID" value="NZ_CABVHY010000024.1"/>
</dbReference>
<dbReference type="OrthoDB" id="7039313at2"/>
<reference evidence="2 3" key="1">
    <citation type="submission" date="2019-09" db="EMBL/GenBank/DDBJ databases">
        <authorList>
            <person name="Chandra G."/>
            <person name="Truman W A."/>
        </authorList>
    </citation>
    <scope>NUCLEOTIDE SEQUENCE [LARGE SCALE GENOMIC DNA]</scope>
    <source>
        <strain evidence="2">PS723</strain>
    </source>
</reference>
<dbReference type="AlphaFoldDB" id="A0A5E7EBS8"/>
<sequence length="78" mass="8189">MPSISKVAIQMIFLFALACVWTVSSGWKQQVMGSFEINHADEGSSILSANEQLDTSSKVGAPIKTSGTDIDPSTTVAG</sequence>
<dbReference type="EMBL" id="CABVHY010000024">
    <property type="protein sequence ID" value="VVO24236.1"/>
    <property type="molecule type" value="Genomic_DNA"/>
</dbReference>
<accession>A0A5E7EBS8</accession>